<evidence type="ECO:0000313" key="6">
    <source>
        <dbReference type="Proteomes" id="UP000198994"/>
    </source>
</evidence>
<feature type="domain" description="Imelysin-like" evidence="4">
    <location>
        <begin position="28"/>
        <end position="303"/>
    </location>
</feature>
<dbReference type="EMBL" id="FNAV01000011">
    <property type="protein sequence ID" value="SDF00789.1"/>
    <property type="molecule type" value="Genomic_DNA"/>
</dbReference>
<sequence>MRYSLMLCACLAASPAMAGIEEALTDHILPGFAGFSTAADALAVTAEADCSPDALRAPWNAAFDAWTEIGDVRMGPSETGALSVSFWPDARGFTPKTLRRLISSEEEVGTDPTAFADVSIAARGLFALEQMLYDADFDDYAPGSYACTLVQTATADLASQAQALEAGWRDGYSAVLRSAGAEGNSAFLSEQEAMTALYTQVLSSLEFTADSRLGRPLGTFERPRPTRAEAWRSGRSLRNVLLYAEAAEEMAMALSDGEMPQTEAAMQRLRDAAEKVSDPSLQDIEDPSARLRVEIVQQNVRALSGYIEQELGVPLGLTAGFNSQDGD</sequence>
<dbReference type="InterPro" id="IPR038352">
    <property type="entry name" value="Imelysin_sf"/>
</dbReference>
<keyword evidence="2 3" id="KW-0732">Signal</keyword>
<protein>
    <recommendedName>
        <fullName evidence="4">Imelysin-like domain-containing protein</fullName>
    </recommendedName>
</protein>
<dbReference type="Pfam" id="PF09375">
    <property type="entry name" value="Peptidase_M75"/>
    <property type="match status" value="1"/>
</dbReference>
<dbReference type="RefSeq" id="WP_089961320.1">
    <property type="nucleotide sequence ID" value="NZ_FNAV01000011.1"/>
</dbReference>
<keyword evidence="6" id="KW-1185">Reference proteome</keyword>
<name>A0A1G7HLC0_9RHOB</name>
<dbReference type="Proteomes" id="UP000198994">
    <property type="component" value="Unassembled WGS sequence"/>
</dbReference>
<dbReference type="STRING" id="282683.SAMN04488105_11116"/>
<accession>A0A1G7HLC0</accession>
<gene>
    <name evidence="5" type="ORF">SAMN04488105_11116</name>
</gene>
<dbReference type="InterPro" id="IPR018976">
    <property type="entry name" value="Imelysin-like"/>
</dbReference>
<evidence type="ECO:0000256" key="2">
    <source>
        <dbReference type="ARBA" id="ARBA00022729"/>
    </source>
</evidence>
<evidence type="ECO:0000259" key="4">
    <source>
        <dbReference type="Pfam" id="PF09375"/>
    </source>
</evidence>
<proteinExistence type="predicted"/>
<reference evidence="6" key="1">
    <citation type="submission" date="2016-10" db="EMBL/GenBank/DDBJ databases">
        <authorList>
            <person name="Varghese N."/>
            <person name="Submissions S."/>
        </authorList>
    </citation>
    <scope>NUCLEOTIDE SEQUENCE [LARGE SCALE GENOMIC DNA]</scope>
    <source>
        <strain evidence="6">DSM 10146</strain>
    </source>
</reference>
<evidence type="ECO:0000313" key="5">
    <source>
        <dbReference type="EMBL" id="SDF00789.1"/>
    </source>
</evidence>
<dbReference type="OrthoDB" id="5729110at2"/>
<dbReference type="AlphaFoldDB" id="A0A1G7HLC0"/>
<evidence type="ECO:0000256" key="3">
    <source>
        <dbReference type="SAM" id="SignalP"/>
    </source>
</evidence>
<organism evidence="5 6">
    <name type="scientific">Salipiger thiooxidans</name>
    <dbReference type="NCBI Taxonomy" id="282683"/>
    <lineage>
        <taxon>Bacteria</taxon>
        <taxon>Pseudomonadati</taxon>
        <taxon>Pseudomonadota</taxon>
        <taxon>Alphaproteobacteria</taxon>
        <taxon>Rhodobacterales</taxon>
        <taxon>Roseobacteraceae</taxon>
        <taxon>Salipiger</taxon>
    </lineage>
</organism>
<feature type="chain" id="PRO_5011769778" description="Imelysin-like domain-containing protein" evidence="3">
    <location>
        <begin position="19"/>
        <end position="327"/>
    </location>
</feature>
<evidence type="ECO:0000256" key="1">
    <source>
        <dbReference type="ARBA" id="ARBA00004196"/>
    </source>
</evidence>
<dbReference type="GO" id="GO:0030313">
    <property type="term" value="C:cell envelope"/>
    <property type="evidence" value="ECO:0007669"/>
    <property type="project" value="UniProtKB-SubCell"/>
</dbReference>
<dbReference type="InterPro" id="IPR034984">
    <property type="entry name" value="Imelysin-like_IPPA"/>
</dbReference>
<dbReference type="Gene3D" id="1.20.1420.20">
    <property type="entry name" value="M75 peptidase, HXXE motif"/>
    <property type="match status" value="1"/>
</dbReference>
<comment type="subcellular location">
    <subcellularLocation>
        <location evidence="1">Cell envelope</location>
    </subcellularLocation>
</comment>
<feature type="signal peptide" evidence="3">
    <location>
        <begin position="1"/>
        <end position="18"/>
    </location>
</feature>
<dbReference type="CDD" id="cd14659">
    <property type="entry name" value="Imelysin-like_IPPA"/>
    <property type="match status" value="1"/>
</dbReference>